<protein>
    <submittedName>
        <fullName evidence="2">Uncharacterized protein</fullName>
    </submittedName>
</protein>
<accession>A0ABU6Z4Q2</accession>
<dbReference type="Gene3D" id="3.40.50.2000">
    <property type="entry name" value="Glycogen Phosphorylase B"/>
    <property type="match status" value="1"/>
</dbReference>
<dbReference type="EMBL" id="JASCZI010271879">
    <property type="protein sequence ID" value="MED6216554.1"/>
    <property type="molecule type" value="Genomic_DNA"/>
</dbReference>
<dbReference type="PANTHER" id="PTHR11926">
    <property type="entry name" value="GLUCOSYL/GLUCURONOSYL TRANSFERASES"/>
    <property type="match status" value="1"/>
</dbReference>
<comment type="caution">
    <text evidence="2">The sequence shown here is derived from an EMBL/GenBank/DDBJ whole genome shotgun (WGS) entry which is preliminary data.</text>
</comment>
<dbReference type="Proteomes" id="UP001341840">
    <property type="component" value="Unassembled WGS sequence"/>
</dbReference>
<evidence type="ECO:0000313" key="3">
    <source>
        <dbReference type="Proteomes" id="UP001341840"/>
    </source>
</evidence>
<name>A0ABU6Z4Q2_9FABA</name>
<sequence>MSEAHILAIPYPAQGHVIPLMELSHELVKHERTKVTFVNTDFVHNKIMKSLGEKSELLFVGNNNEIKLVSIPDGLEDGDNRNDLAKFTLSMIEVMPKKLEMLIEDINKSESNKITCLVADGNVGWALEVAKKMGIKAVAFWPAAASLLALILNIQKLLHGGIIDTDAE</sequence>
<gene>
    <name evidence="2" type="ORF">PIB30_008540</name>
</gene>
<keyword evidence="3" id="KW-1185">Reference proteome</keyword>
<proteinExistence type="inferred from homology"/>
<dbReference type="SUPFAM" id="SSF53756">
    <property type="entry name" value="UDP-Glycosyltransferase/glycogen phosphorylase"/>
    <property type="match status" value="1"/>
</dbReference>
<reference evidence="2 3" key="1">
    <citation type="journal article" date="2023" name="Plants (Basel)">
        <title>Bridging the Gap: Combining Genomics and Transcriptomics Approaches to Understand Stylosanthes scabra, an Orphan Legume from the Brazilian Caatinga.</title>
        <authorList>
            <person name="Ferreira-Neto J.R.C."/>
            <person name="da Silva M.D."/>
            <person name="Binneck E."/>
            <person name="de Melo N.F."/>
            <person name="da Silva R.H."/>
            <person name="de Melo A.L.T.M."/>
            <person name="Pandolfi V."/>
            <person name="Bustamante F.O."/>
            <person name="Brasileiro-Vidal A.C."/>
            <person name="Benko-Iseppon A.M."/>
        </authorList>
    </citation>
    <scope>NUCLEOTIDE SEQUENCE [LARGE SCALE GENOMIC DNA]</scope>
    <source>
        <tissue evidence="2">Leaves</tissue>
    </source>
</reference>
<comment type="similarity">
    <text evidence="1">Belongs to the UDP-glycosyltransferase family.</text>
</comment>
<organism evidence="2 3">
    <name type="scientific">Stylosanthes scabra</name>
    <dbReference type="NCBI Taxonomy" id="79078"/>
    <lineage>
        <taxon>Eukaryota</taxon>
        <taxon>Viridiplantae</taxon>
        <taxon>Streptophyta</taxon>
        <taxon>Embryophyta</taxon>
        <taxon>Tracheophyta</taxon>
        <taxon>Spermatophyta</taxon>
        <taxon>Magnoliopsida</taxon>
        <taxon>eudicotyledons</taxon>
        <taxon>Gunneridae</taxon>
        <taxon>Pentapetalae</taxon>
        <taxon>rosids</taxon>
        <taxon>fabids</taxon>
        <taxon>Fabales</taxon>
        <taxon>Fabaceae</taxon>
        <taxon>Papilionoideae</taxon>
        <taxon>50 kb inversion clade</taxon>
        <taxon>dalbergioids sensu lato</taxon>
        <taxon>Dalbergieae</taxon>
        <taxon>Pterocarpus clade</taxon>
        <taxon>Stylosanthes</taxon>
    </lineage>
</organism>
<dbReference type="PANTHER" id="PTHR11926:SF1412">
    <property type="entry name" value="UDP-GLYCOSYLTRANSFERASE 83A1-LIKE"/>
    <property type="match status" value="1"/>
</dbReference>
<evidence type="ECO:0000313" key="2">
    <source>
        <dbReference type="EMBL" id="MED6216554.1"/>
    </source>
</evidence>
<evidence type="ECO:0000256" key="1">
    <source>
        <dbReference type="ARBA" id="ARBA00009995"/>
    </source>
</evidence>